<sequence length="191" mass="21305">MDVVDDGQRTTLSCNDQELFSEEMVSGEMFWDLPPDSFWVPEGYEKDWVDHHAVMQRKSSMKLISFTGRNSNRNFESYSHRFSPSLNQKSKASLVGLPRTQKSGLLDGNFRQNKSGNARLFRSLSEPGGNVILDVHEPGSPKVSCTGRVENKQKGRVKRTGTGLWSSFKSVLRTGFGVNMLVNKGNALSTA</sequence>
<gene>
    <name evidence="1" type="ORF">ACH5RR_016494</name>
</gene>
<dbReference type="AlphaFoldDB" id="A0ABD2ZZ92"/>
<reference evidence="1 2" key="1">
    <citation type="submission" date="2024-11" db="EMBL/GenBank/DDBJ databases">
        <title>A near-complete genome assembly of Cinchona calisaya.</title>
        <authorList>
            <person name="Lian D.C."/>
            <person name="Zhao X.W."/>
            <person name="Wei L."/>
        </authorList>
    </citation>
    <scope>NUCLEOTIDE SEQUENCE [LARGE SCALE GENOMIC DNA]</scope>
    <source>
        <tissue evidence="1">Nenye</tissue>
    </source>
</reference>
<evidence type="ECO:0000313" key="1">
    <source>
        <dbReference type="EMBL" id="KAL3523660.1"/>
    </source>
</evidence>
<name>A0ABD2ZZ92_9GENT</name>
<dbReference type="Proteomes" id="UP001630127">
    <property type="component" value="Unassembled WGS sequence"/>
</dbReference>
<proteinExistence type="predicted"/>
<comment type="caution">
    <text evidence="1">The sequence shown here is derived from an EMBL/GenBank/DDBJ whole genome shotgun (WGS) entry which is preliminary data.</text>
</comment>
<accession>A0ABD2ZZ92</accession>
<dbReference type="PANTHER" id="PTHR34120">
    <property type="entry name" value="EXPRESSED PROTEIN"/>
    <property type="match status" value="1"/>
</dbReference>
<evidence type="ECO:0000313" key="2">
    <source>
        <dbReference type="Proteomes" id="UP001630127"/>
    </source>
</evidence>
<dbReference type="PANTHER" id="PTHR34120:SF15">
    <property type="entry name" value="CALCIUM_CALMODULIN PROTEIN KINASE"/>
    <property type="match status" value="1"/>
</dbReference>
<keyword evidence="2" id="KW-1185">Reference proteome</keyword>
<organism evidence="1 2">
    <name type="scientific">Cinchona calisaya</name>
    <dbReference type="NCBI Taxonomy" id="153742"/>
    <lineage>
        <taxon>Eukaryota</taxon>
        <taxon>Viridiplantae</taxon>
        <taxon>Streptophyta</taxon>
        <taxon>Embryophyta</taxon>
        <taxon>Tracheophyta</taxon>
        <taxon>Spermatophyta</taxon>
        <taxon>Magnoliopsida</taxon>
        <taxon>eudicotyledons</taxon>
        <taxon>Gunneridae</taxon>
        <taxon>Pentapetalae</taxon>
        <taxon>asterids</taxon>
        <taxon>lamiids</taxon>
        <taxon>Gentianales</taxon>
        <taxon>Rubiaceae</taxon>
        <taxon>Cinchonoideae</taxon>
        <taxon>Cinchoneae</taxon>
        <taxon>Cinchona</taxon>
    </lineage>
</organism>
<protein>
    <submittedName>
        <fullName evidence="1">Uncharacterized protein</fullName>
    </submittedName>
</protein>
<dbReference type="EMBL" id="JBJUIK010000007">
    <property type="protein sequence ID" value="KAL3523660.1"/>
    <property type="molecule type" value="Genomic_DNA"/>
</dbReference>